<keyword evidence="6" id="KW-0813">Transport</keyword>
<evidence type="ECO:0000256" key="3">
    <source>
        <dbReference type="ARBA" id="ARBA00022692"/>
    </source>
</evidence>
<protein>
    <submittedName>
        <fullName evidence="9">Biopolymer transporter ExbB</fullName>
    </submittedName>
</protein>
<evidence type="ECO:0000256" key="1">
    <source>
        <dbReference type="ARBA" id="ARBA00004651"/>
    </source>
</evidence>
<feature type="transmembrane region" description="Helical" evidence="7">
    <location>
        <begin position="157"/>
        <end position="181"/>
    </location>
</feature>
<comment type="similarity">
    <text evidence="6">Belongs to the exbB/tolQ family.</text>
</comment>
<keyword evidence="10" id="KW-1185">Reference proteome</keyword>
<dbReference type="PANTHER" id="PTHR30625">
    <property type="entry name" value="PROTEIN TOLQ"/>
    <property type="match status" value="1"/>
</dbReference>
<evidence type="ECO:0000313" key="10">
    <source>
        <dbReference type="Proteomes" id="UP000649829"/>
    </source>
</evidence>
<dbReference type="Proteomes" id="UP000649829">
    <property type="component" value="Unassembled WGS sequence"/>
</dbReference>
<keyword evidence="3 7" id="KW-0812">Transmembrane</keyword>
<dbReference type="PANTHER" id="PTHR30625:SF11">
    <property type="entry name" value="MOTA_TOLQ_EXBB PROTON CHANNEL DOMAIN-CONTAINING PROTEIN"/>
    <property type="match status" value="1"/>
</dbReference>
<keyword evidence="4 7" id="KW-1133">Transmembrane helix</keyword>
<keyword evidence="5 7" id="KW-0472">Membrane</keyword>
<organism evidence="9 10">
    <name type="scientific">Pseudooceanicola nanhaiensis</name>
    <dbReference type="NCBI Taxonomy" id="375761"/>
    <lineage>
        <taxon>Bacteria</taxon>
        <taxon>Pseudomonadati</taxon>
        <taxon>Pseudomonadota</taxon>
        <taxon>Alphaproteobacteria</taxon>
        <taxon>Rhodobacterales</taxon>
        <taxon>Paracoccaceae</taxon>
        <taxon>Pseudooceanicola</taxon>
    </lineage>
</organism>
<dbReference type="Pfam" id="PF01618">
    <property type="entry name" value="MotA_ExbB"/>
    <property type="match status" value="1"/>
</dbReference>
<comment type="subcellular location">
    <subcellularLocation>
        <location evidence="1">Cell membrane</location>
        <topology evidence="1">Multi-pass membrane protein</topology>
    </subcellularLocation>
    <subcellularLocation>
        <location evidence="6">Membrane</location>
        <topology evidence="6">Multi-pass membrane protein</topology>
    </subcellularLocation>
</comment>
<sequence>MPGALLETAGSGGPIIIILAILSLLSIALIVGKGLSLARVRSGRARRDDALVTWAKGDREAASAAVAQGGAPADRVLAYAMEATRRKMPRKPLEAELMRRGNAEVEAMSRHLRLLELIAMVSPLLGLLGTVLGMIQSFQQLEMAQGAANASVLAGGIWQALLTTAAGLIVAIPAAIGAGLLTTRVDGAAHDIETAVGQFFLLEDTGSTTP</sequence>
<dbReference type="EMBL" id="BMLF01000002">
    <property type="protein sequence ID" value="GGM08357.1"/>
    <property type="molecule type" value="Genomic_DNA"/>
</dbReference>
<dbReference type="GO" id="GO:0005886">
    <property type="term" value="C:plasma membrane"/>
    <property type="evidence" value="ECO:0007669"/>
    <property type="project" value="UniProtKB-SubCell"/>
</dbReference>
<evidence type="ECO:0000256" key="2">
    <source>
        <dbReference type="ARBA" id="ARBA00022475"/>
    </source>
</evidence>
<keyword evidence="6" id="KW-0653">Protein transport</keyword>
<dbReference type="InterPro" id="IPR050790">
    <property type="entry name" value="ExbB/TolQ_transport"/>
</dbReference>
<evidence type="ECO:0000313" key="9">
    <source>
        <dbReference type="EMBL" id="GGM08357.1"/>
    </source>
</evidence>
<evidence type="ECO:0000256" key="4">
    <source>
        <dbReference type="ARBA" id="ARBA00022989"/>
    </source>
</evidence>
<evidence type="ECO:0000256" key="6">
    <source>
        <dbReference type="RuleBase" id="RU004057"/>
    </source>
</evidence>
<name>A0A917T2K7_9RHOB</name>
<comment type="caution">
    <text evidence="9">The sequence shown here is derived from an EMBL/GenBank/DDBJ whole genome shotgun (WGS) entry which is preliminary data.</text>
</comment>
<evidence type="ECO:0000256" key="5">
    <source>
        <dbReference type="ARBA" id="ARBA00023136"/>
    </source>
</evidence>
<gene>
    <name evidence="9" type="ORF">GCM10011534_32910</name>
</gene>
<feature type="transmembrane region" description="Helical" evidence="7">
    <location>
        <begin position="15"/>
        <end position="38"/>
    </location>
</feature>
<dbReference type="RefSeq" id="WP_028286937.1">
    <property type="nucleotide sequence ID" value="NZ_BMLF01000002.1"/>
</dbReference>
<dbReference type="InterPro" id="IPR002898">
    <property type="entry name" value="MotA_ExbB_proton_chnl"/>
</dbReference>
<evidence type="ECO:0000256" key="7">
    <source>
        <dbReference type="SAM" id="Phobius"/>
    </source>
</evidence>
<dbReference type="GO" id="GO:0017038">
    <property type="term" value="P:protein import"/>
    <property type="evidence" value="ECO:0007669"/>
    <property type="project" value="TreeGrafter"/>
</dbReference>
<accession>A0A917T2K7</accession>
<proteinExistence type="inferred from homology"/>
<keyword evidence="2" id="KW-1003">Cell membrane</keyword>
<feature type="domain" description="MotA/TolQ/ExbB proton channel" evidence="8">
    <location>
        <begin position="72"/>
        <end position="193"/>
    </location>
</feature>
<evidence type="ECO:0000259" key="8">
    <source>
        <dbReference type="Pfam" id="PF01618"/>
    </source>
</evidence>
<reference evidence="9" key="1">
    <citation type="journal article" date="2014" name="Int. J. Syst. Evol. Microbiol.">
        <title>Complete genome sequence of Corynebacterium casei LMG S-19264T (=DSM 44701T), isolated from a smear-ripened cheese.</title>
        <authorList>
            <consortium name="US DOE Joint Genome Institute (JGI-PGF)"/>
            <person name="Walter F."/>
            <person name="Albersmeier A."/>
            <person name="Kalinowski J."/>
            <person name="Ruckert C."/>
        </authorList>
    </citation>
    <scope>NUCLEOTIDE SEQUENCE</scope>
    <source>
        <strain evidence="9">CGMCC 1.6293</strain>
    </source>
</reference>
<dbReference type="AlphaFoldDB" id="A0A917T2K7"/>
<reference evidence="9" key="2">
    <citation type="submission" date="2020-09" db="EMBL/GenBank/DDBJ databases">
        <authorList>
            <person name="Sun Q."/>
            <person name="Zhou Y."/>
        </authorList>
    </citation>
    <scope>NUCLEOTIDE SEQUENCE</scope>
    <source>
        <strain evidence="9">CGMCC 1.6293</strain>
    </source>
</reference>
<feature type="transmembrane region" description="Helical" evidence="7">
    <location>
        <begin position="117"/>
        <end position="137"/>
    </location>
</feature>